<evidence type="ECO:0000256" key="7">
    <source>
        <dbReference type="SAM" id="Phobius"/>
    </source>
</evidence>
<protein>
    <submittedName>
        <fullName evidence="8">Membrane protein</fullName>
    </submittedName>
</protein>
<dbReference type="PANTHER" id="PTHR33884">
    <property type="entry name" value="UPF0410 PROTEIN YMGE"/>
    <property type="match status" value="1"/>
</dbReference>
<evidence type="ECO:0000256" key="2">
    <source>
        <dbReference type="ARBA" id="ARBA00011006"/>
    </source>
</evidence>
<feature type="transmembrane region" description="Helical" evidence="7">
    <location>
        <begin position="36"/>
        <end position="55"/>
    </location>
</feature>
<evidence type="ECO:0000313" key="9">
    <source>
        <dbReference type="Proteomes" id="UP000645462"/>
    </source>
</evidence>
<dbReference type="InterPro" id="IPR007341">
    <property type="entry name" value="Transgly_assoc"/>
</dbReference>
<feature type="transmembrane region" description="Helical" evidence="7">
    <location>
        <begin position="61"/>
        <end position="83"/>
    </location>
</feature>
<dbReference type="PANTHER" id="PTHR33884:SF3">
    <property type="entry name" value="UPF0410 PROTEIN YMGE"/>
    <property type="match status" value="1"/>
</dbReference>
<evidence type="ECO:0000313" key="8">
    <source>
        <dbReference type="EMBL" id="GGC24703.1"/>
    </source>
</evidence>
<evidence type="ECO:0000256" key="4">
    <source>
        <dbReference type="ARBA" id="ARBA00022692"/>
    </source>
</evidence>
<dbReference type="Proteomes" id="UP000645462">
    <property type="component" value="Unassembled WGS sequence"/>
</dbReference>
<evidence type="ECO:0000256" key="1">
    <source>
        <dbReference type="ARBA" id="ARBA00004651"/>
    </source>
</evidence>
<keyword evidence="6 7" id="KW-0472">Membrane</keyword>
<proteinExistence type="inferred from homology"/>
<keyword evidence="4 7" id="KW-0812">Transmembrane</keyword>
<keyword evidence="5 7" id="KW-1133">Transmembrane helix</keyword>
<evidence type="ECO:0000256" key="5">
    <source>
        <dbReference type="ARBA" id="ARBA00022989"/>
    </source>
</evidence>
<gene>
    <name evidence="8" type="ORF">GCM10011363_46430</name>
</gene>
<keyword evidence="3" id="KW-1003">Cell membrane</keyword>
<comment type="similarity">
    <text evidence="2">Belongs to the UPF0410 family.</text>
</comment>
<comment type="subcellular location">
    <subcellularLocation>
        <location evidence="1">Cell membrane</location>
        <topology evidence="1">Multi-pass membrane protein</topology>
    </subcellularLocation>
</comment>
<name>A0ABQ1LMA3_9RHOB</name>
<dbReference type="Pfam" id="PF04226">
    <property type="entry name" value="Transgly_assoc"/>
    <property type="match status" value="1"/>
</dbReference>
<evidence type="ECO:0000256" key="6">
    <source>
        <dbReference type="ARBA" id="ARBA00023136"/>
    </source>
</evidence>
<dbReference type="EMBL" id="BMFC01000043">
    <property type="protein sequence ID" value="GGC24703.1"/>
    <property type="molecule type" value="Genomic_DNA"/>
</dbReference>
<organism evidence="8 9">
    <name type="scientific">Marivita lacus</name>
    <dbReference type="NCBI Taxonomy" id="1323742"/>
    <lineage>
        <taxon>Bacteria</taxon>
        <taxon>Pseudomonadati</taxon>
        <taxon>Pseudomonadota</taxon>
        <taxon>Alphaproteobacteria</taxon>
        <taxon>Rhodobacterales</taxon>
        <taxon>Roseobacteraceae</taxon>
        <taxon>Marivita</taxon>
    </lineage>
</organism>
<accession>A0ABQ1LMA3</accession>
<feature type="transmembrane region" description="Helical" evidence="7">
    <location>
        <begin position="6"/>
        <end position="29"/>
    </location>
</feature>
<reference evidence="9" key="1">
    <citation type="journal article" date="2019" name="Int. J. Syst. Evol. Microbiol.">
        <title>The Global Catalogue of Microorganisms (GCM) 10K type strain sequencing project: providing services to taxonomists for standard genome sequencing and annotation.</title>
        <authorList>
            <consortium name="The Broad Institute Genomics Platform"/>
            <consortium name="The Broad Institute Genome Sequencing Center for Infectious Disease"/>
            <person name="Wu L."/>
            <person name="Ma J."/>
        </authorList>
    </citation>
    <scope>NUCLEOTIDE SEQUENCE [LARGE SCALE GENOMIC DNA]</scope>
    <source>
        <strain evidence="9">CGMCC 1.12478</strain>
    </source>
</reference>
<sequence>MGKSKMALESLLVIILVGAVAGWLAGLIVKGYGYGLLGNIVIGIVGAFVAGLVLPRLGLSIGTGIAAAIIYATIGAVIVLFLIRLIKRA</sequence>
<evidence type="ECO:0000256" key="3">
    <source>
        <dbReference type="ARBA" id="ARBA00022475"/>
    </source>
</evidence>
<keyword evidence="9" id="KW-1185">Reference proteome</keyword>
<comment type="caution">
    <text evidence="8">The sequence shown here is derived from an EMBL/GenBank/DDBJ whole genome shotgun (WGS) entry which is preliminary data.</text>
</comment>